<gene>
    <name evidence="1" type="ORF">BN2614_LOCUS1</name>
</gene>
<organism evidence="1 2">
    <name type="scientific">Gulo gulo</name>
    <name type="common">Wolverine</name>
    <name type="synonym">Gluton</name>
    <dbReference type="NCBI Taxonomy" id="48420"/>
    <lineage>
        <taxon>Eukaryota</taxon>
        <taxon>Metazoa</taxon>
        <taxon>Chordata</taxon>
        <taxon>Craniata</taxon>
        <taxon>Vertebrata</taxon>
        <taxon>Euteleostomi</taxon>
        <taxon>Mammalia</taxon>
        <taxon>Eutheria</taxon>
        <taxon>Laurasiatheria</taxon>
        <taxon>Carnivora</taxon>
        <taxon>Caniformia</taxon>
        <taxon>Musteloidea</taxon>
        <taxon>Mustelidae</taxon>
        <taxon>Guloninae</taxon>
        <taxon>Gulo</taxon>
    </lineage>
</organism>
<comment type="caution">
    <text evidence="1">The sequence shown here is derived from an EMBL/GenBank/DDBJ whole genome shotgun (WGS) entry which is preliminary data.</text>
</comment>
<evidence type="ECO:0000313" key="2">
    <source>
        <dbReference type="Proteomes" id="UP000269945"/>
    </source>
</evidence>
<dbReference type="AlphaFoldDB" id="A0A9X9LLX3"/>
<evidence type="ECO:0000313" key="1">
    <source>
        <dbReference type="EMBL" id="VCW76494.1"/>
    </source>
</evidence>
<dbReference type="Proteomes" id="UP000269945">
    <property type="component" value="Unassembled WGS sequence"/>
</dbReference>
<keyword evidence="2" id="KW-1185">Reference proteome</keyword>
<proteinExistence type="predicted"/>
<reference evidence="1 2" key="1">
    <citation type="submission" date="2018-10" db="EMBL/GenBank/DDBJ databases">
        <authorList>
            <person name="Ekblom R."/>
            <person name="Jareborg N."/>
        </authorList>
    </citation>
    <scope>NUCLEOTIDE SEQUENCE [LARGE SCALE GENOMIC DNA]</scope>
    <source>
        <tissue evidence="1">Muscle</tissue>
    </source>
</reference>
<name>A0A9X9LLX3_GULGU</name>
<protein>
    <submittedName>
        <fullName evidence="1">Uncharacterized protein</fullName>
    </submittedName>
</protein>
<accession>A0A9X9LLX3</accession>
<sequence>MAQCPPVCAQTASAPVHCRAARTPGRAAAAAMAAGCSPVPGFGGHLVHMRRWLPRSVGRTTRRPSAPLRLEWVAEALPAGPLQRLRKL</sequence>
<dbReference type="EMBL" id="CYRY02007451">
    <property type="protein sequence ID" value="VCW76494.1"/>
    <property type="molecule type" value="Genomic_DNA"/>
</dbReference>